<gene>
    <name evidence="2" type="ORF">HC757_13870</name>
</gene>
<keyword evidence="1" id="KW-1133">Transmembrane helix</keyword>
<evidence type="ECO:0000256" key="1">
    <source>
        <dbReference type="SAM" id="Phobius"/>
    </source>
</evidence>
<evidence type="ECO:0000313" key="3">
    <source>
        <dbReference type="Proteomes" id="UP000737113"/>
    </source>
</evidence>
<proteinExistence type="predicted"/>
<keyword evidence="1" id="KW-0472">Membrane</keyword>
<protein>
    <submittedName>
        <fullName evidence="2">Uncharacterized protein</fullName>
    </submittedName>
</protein>
<organism evidence="2 3">
    <name type="scientific">Shewanella salipaludis</name>
    <dbReference type="NCBI Taxonomy" id="2723052"/>
    <lineage>
        <taxon>Bacteria</taxon>
        <taxon>Pseudomonadati</taxon>
        <taxon>Pseudomonadota</taxon>
        <taxon>Gammaproteobacteria</taxon>
        <taxon>Alteromonadales</taxon>
        <taxon>Shewanellaceae</taxon>
        <taxon>Shewanella</taxon>
    </lineage>
</organism>
<name>A0A972JJL5_9GAMM</name>
<feature type="transmembrane region" description="Helical" evidence="1">
    <location>
        <begin position="21"/>
        <end position="44"/>
    </location>
</feature>
<evidence type="ECO:0000313" key="2">
    <source>
        <dbReference type="EMBL" id="NMH66248.1"/>
    </source>
</evidence>
<dbReference type="AlphaFoldDB" id="A0A972JJL5"/>
<dbReference type="Proteomes" id="UP000737113">
    <property type="component" value="Unassembled WGS sequence"/>
</dbReference>
<feature type="transmembrane region" description="Helical" evidence="1">
    <location>
        <begin position="56"/>
        <end position="75"/>
    </location>
</feature>
<dbReference type="EMBL" id="JAAXYH010000010">
    <property type="protein sequence ID" value="NMH66248.1"/>
    <property type="molecule type" value="Genomic_DNA"/>
</dbReference>
<keyword evidence="1" id="KW-0812">Transmembrane</keyword>
<comment type="caution">
    <text evidence="2">The sequence shown here is derived from an EMBL/GenBank/DDBJ whole genome shotgun (WGS) entry which is preliminary data.</text>
</comment>
<accession>A0A972JJL5</accession>
<reference evidence="2" key="1">
    <citation type="submission" date="2020-04" db="EMBL/GenBank/DDBJ databases">
        <title>Description of Shewanella salipaludis sp. nov., isolated from a salt marsh.</title>
        <authorList>
            <person name="Park S."/>
            <person name="Yoon J.-H."/>
        </authorList>
    </citation>
    <scope>NUCLEOTIDE SEQUENCE</scope>
    <source>
        <strain evidence="2">SHSM-M6</strain>
    </source>
</reference>
<sequence length="88" mass="9283">MQRVQGLDAGQGKPKHGYATLLSAGNWAMGLTLLGLLCSVLVSYSQLLSFSLGAQIAGHIALVLFATLFKISYVIRCIGLNGLGKPIH</sequence>
<keyword evidence="3" id="KW-1185">Reference proteome</keyword>